<comment type="similarity">
    <text evidence="1">Belongs to the peptidase A31 family.</text>
</comment>
<name>A0A5P1R7L2_9GAMM</name>
<evidence type="ECO:0000256" key="4">
    <source>
        <dbReference type="ARBA" id="ARBA00022801"/>
    </source>
</evidence>
<dbReference type="GO" id="GO:0004190">
    <property type="term" value="F:aspartic-type endopeptidase activity"/>
    <property type="evidence" value="ECO:0007669"/>
    <property type="project" value="UniProtKB-KW"/>
</dbReference>
<keyword evidence="2 5" id="KW-0645">Protease</keyword>
<dbReference type="Gene3D" id="3.40.50.1450">
    <property type="entry name" value="HybD-like"/>
    <property type="match status" value="1"/>
</dbReference>
<dbReference type="KEGG" id="ncu:F0U83_02285"/>
<evidence type="ECO:0000256" key="1">
    <source>
        <dbReference type="ARBA" id="ARBA00006814"/>
    </source>
</evidence>
<reference evidence="5 6" key="1">
    <citation type="journal article" date="2019" name="Biochem. Eng. J.">
        <title>Metabolic engineering of the marine bacteria Neptunomonas concharum for the production of acetoin and meso-2,3-butanediol from acetate.</title>
        <authorList>
            <person name="Li W."/>
            <person name="Pu N."/>
            <person name="Liu C.-X."/>
            <person name="Yuan Q.-P."/>
            <person name="Li Z.-J."/>
        </authorList>
    </citation>
    <scope>NUCLEOTIDE SEQUENCE [LARGE SCALE GENOMIC DNA]</scope>
    <source>
        <strain evidence="5 6">JCM17730</strain>
    </source>
</reference>
<dbReference type="AlphaFoldDB" id="A0A5P1R7L2"/>
<proteinExistence type="inferred from homology"/>
<dbReference type="InterPro" id="IPR023430">
    <property type="entry name" value="Pept_HybD-like_dom_sf"/>
</dbReference>
<dbReference type="GO" id="GO:0008047">
    <property type="term" value="F:enzyme activator activity"/>
    <property type="evidence" value="ECO:0007669"/>
    <property type="project" value="InterPro"/>
</dbReference>
<evidence type="ECO:0000313" key="5">
    <source>
        <dbReference type="EMBL" id="QEQ95624.1"/>
    </source>
</evidence>
<dbReference type="InterPro" id="IPR000671">
    <property type="entry name" value="Peptidase_A31"/>
</dbReference>
<dbReference type="SUPFAM" id="SSF53163">
    <property type="entry name" value="HybD-like"/>
    <property type="match status" value="1"/>
</dbReference>
<dbReference type="OrthoDB" id="9808862at2"/>
<dbReference type="RefSeq" id="WP_138986328.1">
    <property type="nucleotide sequence ID" value="NZ_CP043869.1"/>
</dbReference>
<dbReference type="PANTHER" id="PTHR30302:SF1">
    <property type="entry name" value="HYDROGENASE 2 MATURATION PROTEASE"/>
    <property type="match status" value="1"/>
</dbReference>
<gene>
    <name evidence="5" type="ORF">F0U83_02285</name>
</gene>
<dbReference type="Proteomes" id="UP000324760">
    <property type="component" value="Chromosome"/>
</dbReference>
<evidence type="ECO:0000313" key="6">
    <source>
        <dbReference type="Proteomes" id="UP000324760"/>
    </source>
</evidence>
<keyword evidence="6" id="KW-1185">Reference proteome</keyword>
<dbReference type="PANTHER" id="PTHR30302">
    <property type="entry name" value="HYDROGENASE 1 MATURATION PROTEASE"/>
    <property type="match status" value="1"/>
</dbReference>
<evidence type="ECO:0000256" key="2">
    <source>
        <dbReference type="ARBA" id="ARBA00022670"/>
    </source>
</evidence>
<dbReference type="Pfam" id="PF01750">
    <property type="entry name" value="HycI"/>
    <property type="match status" value="1"/>
</dbReference>
<evidence type="ECO:0000256" key="3">
    <source>
        <dbReference type="ARBA" id="ARBA00022750"/>
    </source>
</evidence>
<dbReference type="EMBL" id="CP043869">
    <property type="protein sequence ID" value="QEQ95624.1"/>
    <property type="molecule type" value="Genomic_DNA"/>
</dbReference>
<protein>
    <submittedName>
        <fullName evidence="5">Hydrogenase maturation protease</fullName>
    </submittedName>
</protein>
<keyword evidence="3" id="KW-0064">Aspartyl protease</keyword>
<accession>A0A5P1R7L2</accession>
<dbReference type="NCBIfam" id="TIGR00072">
    <property type="entry name" value="hydrog_prot"/>
    <property type="match status" value="1"/>
</dbReference>
<organism evidence="5 6">
    <name type="scientific">Neptunomonas concharum</name>
    <dbReference type="NCBI Taxonomy" id="1031538"/>
    <lineage>
        <taxon>Bacteria</taxon>
        <taxon>Pseudomonadati</taxon>
        <taxon>Pseudomonadota</taxon>
        <taxon>Gammaproteobacteria</taxon>
        <taxon>Oceanospirillales</taxon>
        <taxon>Oceanospirillaceae</taxon>
        <taxon>Neptunomonas</taxon>
    </lineage>
</organism>
<keyword evidence="4" id="KW-0378">Hydrolase</keyword>
<sequence length="152" mass="16401">MDTISKVIAIGSPHGDDQVAWAIADHLHVNNLLPRVTEWLCLDRPGLSLLPHLQSGGAVLVIDAADFGQQIGDVCFLAPHELMLNQRVKMTSGHSWGVQDTFELAAALSIELPVSVVCAVQLEQCCPLADLSLSLKDQIPAIAQAIVERLQH</sequence>
<dbReference type="GO" id="GO:0016485">
    <property type="term" value="P:protein processing"/>
    <property type="evidence" value="ECO:0007669"/>
    <property type="project" value="TreeGrafter"/>
</dbReference>